<dbReference type="Proteomes" id="UP000520814">
    <property type="component" value="Unassembled WGS sequence"/>
</dbReference>
<organism evidence="2 3">
    <name type="scientific">Armatimonas rosea</name>
    <dbReference type="NCBI Taxonomy" id="685828"/>
    <lineage>
        <taxon>Bacteria</taxon>
        <taxon>Bacillati</taxon>
        <taxon>Armatimonadota</taxon>
        <taxon>Armatimonadia</taxon>
        <taxon>Armatimonadales</taxon>
        <taxon>Armatimonadaceae</taxon>
        <taxon>Armatimonas</taxon>
    </lineage>
</organism>
<reference evidence="2 3" key="1">
    <citation type="submission" date="2020-08" db="EMBL/GenBank/DDBJ databases">
        <title>Genomic Encyclopedia of Type Strains, Phase IV (KMG-IV): sequencing the most valuable type-strain genomes for metagenomic binning, comparative biology and taxonomic classification.</title>
        <authorList>
            <person name="Goeker M."/>
        </authorList>
    </citation>
    <scope>NUCLEOTIDE SEQUENCE [LARGE SCALE GENOMIC DNA]</scope>
    <source>
        <strain evidence="2 3">DSM 23562</strain>
    </source>
</reference>
<feature type="coiled-coil region" evidence="1">
    <location>
        <begin position="273"/>
        <end position="300"/>
    </location>
</feature>
<comment type="caution">
    <text evidence="2">The sequence shown here is derived from an EMBL/GenBank/DDBJ whole genome shotgun (WGS) entry which is preliminary data.</text>
</comment>
<name>A0A7W9W840_ARMRO</name>
<dbReference type="Gene3D" id="1.25.40.10">
    <property type="entry name" value="Tetratricopeptide repeat domain"/>
    <property type="match status" value="1"/>
</dbReference>
<evidence type="ECO:0000313" key="3">
    <source>
        <dbReference type="Proteomes" id="UP000520814"/>
    </source>
</evidence>
<evidence type="ECO:0000256" key="1">
    <source>
        <dbReference type="SAM" id="Coils"/>
    </source>
</evidence>
<protein>
    <recommendedName>
        <fullName evidence="4">Tetratricopeptide repeat protein</fullName>
    </recommendedName>
</protein>
<sequence>MPVSPADPSHTQYSFRFLEHQHALELRCGSASEASTALAQLAQRQAAQAATQLSTLQTEHPPAPDPVAGESLFADAQEQQATFEALTVNYDPMLREMAIQGRQALKNGICLTGREQVEELRDALKLLQGVLANPIGSRNYAVWFEVAWLQWSLGLPLTEATDSFYHTARLSNNTNPGYRLRALRHQAFLLGEQGKWDEAWTVGQTATELSTVSDPHFWIEQARYALLAGHPDEATTLLKRALDHDPTSAFALYSEPDLAPLYGTCSTILDSFAASARETAHQELERLQEARKLNAYLEQQLGITLELPTPLVVPENFAQSGIFQAHSLARRAHREATQILDTAIARVEKEKEVAQGNARRLKIQIDQALSEKTYYEGSLKNIEEHARESGFSLHPYTFNNPFFRRRNQKAEDVRFAYESFKQKLTQCDQFLKEHLPAMEATYDKQESRHQQVAAVLEQLIAQRAA</sequence>
<dbReference type="SUPFAM" id="SSF48452">
    <property type="entry name" value="TPR-like"/>
    <property type="match status" value="1"/>
</dbReference>
<keyword evidence="3" id="KW-1185">Reference proteome</keyword>
<dbReference type="InterPro" id="IPR011990">
    <property type="entry name" value="TPR-like_helical_dom_sf"/>
</dbReference>
<accession>A0A7W9W840</accession>
<dbReference type="RefSeq" id="WP_184201243.1">
    <property type="nucleotide sequence ID" value="NZ_JACHGW010000004.1"/>
</dbReference>
<dbReference type="EMBL" id="JACHGW010000004">
    <property type="protein sequence ID" value="MBB6052353.1"/>
    <property type="molecule type" value="Genomic_DNA"/>
</dbReference>
<evidence type="ECO:0008006" key="4">
    <source>
        <dbReference type="Google" id="ProtNLM"/>
    </source>
</evidence>
<keyword evidence="1" id="KW-0175">Coiled coil</keyword>
<gene>
    <name evidence="2" type="ORF">HNQ39_004174</name>
</gene>
<evidence type="ECO:0000313" key="2">
    <source>
        <dbReference type="EMBL" id="MBB6052353.1"/>
    </source>
</evidence>
<proteinExistence type="predicted"/>
<feature type="coiled-coil region" evidence="1">
    <location>
        <begin position="344"/>
        <end position="371"/>
    </location>
</feature>
<dbReference type="AlphaFoldDB" id="A0A7W9W840"/>